<dbReference type="Pfam" id="PF10704">
    <property type="entry name" value="DUF2508"/>
    <property type="match status" value="1"/>
</dbReference>
<evidence type="ECO:0000313" key="2">
    <source>
        <dbReference type="Proteomes" id="UP000032512"/>
    </source>
</evidence>
<sequence>MLFRKKKWLRKEFDQKLLGQLNSMKTNWSNQKRLVERSFDPPEEFITEAKIAEAKYFFLFKEARYRRITVRSE</sequence>
<protein>
    <recommendedName>
        <fullName evidence="3">DUF2508 family protein</fullName>
    </recommendedName>
</protein>
<proteinExistence type="predicted"/>
<keyword evidence="2" id="KW-1185">Reference proteome</keyword>
<comment type="caution">
    <text evidence="1">The sequence shown here is derived from an EMBL/GenBank/DDBJ whole genome shotgun (WGS) entry which is preliminary data.</text>
</comment>
<dbReference type="AlphaFoldDB" id="A0A0D6ZE46"/>
<dbReference type="Proteomes" id="UP000032512">
    <property type="component" value="Unassembled WGS sequence"/>
</dbReference>
<evidence type="ECO:0008006" key="3">
    <source>
        <dbReference type="Google" id="ProtNLM"/>
    </source>
</evidence>
<accession>A0A0D6ZE46</accession>
<dbReference type="EMBL" id="JXIQ01000034">
    <property type="protein sequence ID" value="KIY22858.1"/>
    <property type="molecule type" value="Genomic_DNA"/>
</dbReference>
<evidence type="ECO:0000313" key="1">
    <source>
        <dbReference type="EMBL" id="KIY22858.1"/>
    </source>
</evidence>
<gene>
    <name evidence="1" type="ORF">UB32_06005</name>
</gene>
<organism evidence="1 2">
    <name type="scientific">Mesobacillus subterraneus</name>
    <dbReference type="NCBI Taxonomy" id="285983"/>
    <lineage>
        <taxon>Bacteria</taxon>
        <taxon>Bacillati</taxon>
        <taxon>Bacillota</taxon>
        <taxon>Bacilli</taxon>
        <taxon>Bacillales</taxon>
        <taxon>Bacillaceae</taxon>
        <taxon>Mesobacillus</taxon>
    </lineage>
</organism>
<dbReference type="RefSeq" id="WP_044392060.1">
    <property type="nucleotide sequence ID" value="NZ_JXIQ01000034.1"/>
</dbReference>
<dbReference type="InterPro" id="IPR019644">
    <property type="entry name" value="DUF2508"/>
</dbReference>
<reference evidence="1 2" key="1">
    <citation type="submission" date="2015-01" db="EMBL/GenBank/DDBJ databases">
        <title>Draft genome sequences of the supercritical CO2 tolerant bacteria Bacillus subterraneus MITOT1 and Bacillus cereus MIT0214.</title>
        <authorList>
            <person name="Peet K.C."/>
            <person name="Thompson J.R."/>
        </authorList>
    </citation>
    <scope>NUCLEOTIDE SEQUENCE [LARGE SCALE GENOMIC DNA]</scope>
    <source>
        <strain evidence="1 2">MITOT1</strain>
    </source>
</reference>
<dbReference type="PATRIC" id="fig|285983.3.peg.3751"/>
<name>A0A0D6ZE46_9BACI</name>
<dbReference type="OrthoDB" id="2166610at2"/>